<dbReference type="CDD" id="cd00610">
    <property type="entry name" value="OAT_like"/>
    <property type="match status" value="1"/>
</dbReference>
<dbReference type="AlphaFoldDB" id="A0A2R7UIX6"/>
<dbReference type="PIRSF" id="PIRSF000521">
    <property type="entry name" value="Transaminase_4ab_Lys_Orn"/>
    <property type="match status" value="1"/>
</dbReference>
<dbReference type="InterPro" id="IPR015421">
    <property type="entry name" value="PyrdxlP-dep_Trfase_major"/>
</dbReference>
<dbReference type="GO" id="GO:0042802">
    <property type="term" value="F:identical protein binding"/>
    <property type="evidence" value="ECO:0007669"/>
    <property type="project" value="TreeGrafter"/>
</dbReference>
<dbReference type="Pfam" id="PF00202">
    <property type="entry name" value="Aminotran_3"/>
    <property type="match status" value="1"/>
</dbReference>
<dbReference type="Proteomes" id="UP000244874">
    <property type="component" value="Unassembled WGS sequence"/>
</dbReference>
<dbReference type="EMBL" id="QANO01000141">
    <property type="protein sequence ID" value="PTU50619.1"/>
    <property type="molecule type" value="Genomic_DNA"/>
</dbReference>
<dbReference type="PANTHER" id="PTHR11986:SF79">
    <property type="entry name" value="ACETYLORNITHINE AMINOTRANSFERASE, MITOCHONDRIAL"/>
    <property type="match status" value="1"/>
</dbReference>
<keyword evidence="2 6" id="KW-0032">Aminotransferase</keyword>
<protein>
    <submittedName>
        <fullName evidence="6">Aspartate aminotransferase family protein</fullName>
    </submittedName>
</protein>
<evidence type="ECO:0000256" key="5">
    <source>
        <dbReference type="RuleBase" id="RU003560"/>
    </source>
</evidence>
<dbReference type="InterPro" id="IPR015422">
    <property type="entry name" value="PyrdxlP-dep_Trfase_small"/>
</dbReference>
<proteinExistence type="inferred from homology"/>
<reference evidence="6 7" key="1">
    <citation type="submission" date="2018-04" db="EMBL/GenBank/DDBJ databases">
        <authorList>
            <person name="Go L.Y."/>
            <person name="Mitchell J.A."/>
        </authorList>
    </citation>
    <scope>NUCLEOTIDE SEQUENCE [LARGE SCALE GENOMIC DNA]</scope>
    <source>
        <strain evidence="6 7">KCJK7865</strain>
    </source>
</reference>
<comment type="cofactor">
    <cofactor evidence="1">
        <name>pyridoxal 5'-phosphate</name>
        <dbReference type="ChEBI" id="CHEBI:597326"/>
    </cofactor>
</comment>
<evidence type="ECO:0000256" key="3">
    <source>
        <dbReference type="ARBA" id="ARBA00022679"/>
    </source>
</evidence>
<organism evidence="6 7">
    <name type="scientific">Pseudomonas plecoglossicida</name>
    <dbReference type="NCBI Taxonomy" id="70775"/>
    <lineage>
        <taxon>Bacteria</taxon>
        <taxon>Pseudomonadati</taxon>
        <taxon>Pseudomonadota</taxon>
        <taxon>Gammaproteobacteria</taxon>
        <taxon>Pseudomonadales</taxon>
        <taxon>Pseudomonadaceae</taxon>
        <taxon>Pseudomonas</taxon>
    </lineage>
</organism>
<evidence type="ECO:0000256" key="4">
    <source>
        <dbReference type="ARBA" id="ARBA00022898"/>
    </source>
</evidence>
<evidence type="ECO:0000313" key="7">
    <source>
        <dbReference type="Proteomes" id="UP000244874"/>
    </source>
</evidence>
<keyword evidence="4 5" id="KW-0663">Pyridoxal phosphate</keyword>
<sequence>MNSFTPLPEGLDAEHVRAQYRDHVNAGYARLASMMNLPIEVAGEGVYLFDMDGNRYLDAGGYGVFLLGHSHPQVVEKVSHQLHSHPMASKLMLNPFQAQAAAALAAVCPAPLQYVYFCNSGTEATEAALKLAWLNGCQQVISTQGGYHGKTLGSLAVTGRTLYRSPFADRLGDSHFVPFGDADALRQQLQAQPERACVILEPVQAEAGVIVPPAGYLQQVRQLCDQYGAVLIADEIQSGMGRTGRWWACEHEGVVPDTLLVGKSLSGGCVPVSAMVCTADMQAPLNRNPLMHTSTFGANPLAMAAVMATLQVMQHEQLVPRAEALGQRLRQGLQNVLRQHPCGTQVQLRSTGLLLGVEFADAGLAANMVMHLIDQRIVVNHSLNDHRVIRLTPPALYSDSDVEWLLGGFARALARTFE</sequence>
<gene>
    <name evidence="6" type="ORF">DBB42_19225</name>
</gene>
<dbReference type="InterPro" id="IPR050103">
    <property type="entry name" value="Class-III_PLP-dep_AT"/>
</dbReference>
<name>A0A2R7UIX6_PSEDL</name>
<evidence type="ECO:0000256" key="2">
    <source>
        <dbReference type="ARBA" id="ARBA00022576"/>
    </source>
</evidence>
<dbReference type="PANTHER" id="PTHR11986">
    <property type="entry name" value="AMINOTRANSFERASE CLASS III"/>
    <property type="match status" value="1"/>
</dbReference>
<evidence type="ECO:0000313" key="6">
    <source>
        <dbReference type="EMBL" id="PTU50619.1"/>
    </source>
</evidence>
<keyword evidence="3 6" id="KW-0808">Transferase</keyword>
<dbReference type="RefSeq" id="WP_108481220.1">
    <property type="nucleotide sequence ID" value="NZ_QANO01000141.1"/>
</dbReference>
<dbReference type="SUPFAM" id="SSF53383">
    <property type="entry name" value="PLP-dependent transferases"/>
    <property type="match status" value="1"/>
</dbReference>
<dbReference type="InterPro" id="IPR005814">
    <property type="entry name" value="Aminotrans_3"/>
</dbReference>
<comment type="similarity">
    <text evidence="5">Belongs to the class-III pyridoxal-phosphate-dependent aminotransferase family.</text>
</comment>
<dbReference type="InterPro" id="IPR015424">
    <property type="entry name" value="PyrdxlP-dep_Trfase"/>
</dbReference>
<dbReference type="GO" id="GO:0008483">
    <property type="term" value="F:transaminase activity"/>
    <property type="evidence" value="ECO:0007669"/>
    <property type="project" value="UniProtKB-KW"/>
</dbReference>
<accession>A0A2R7UIX6</accession>
<dbReference type="FunFam" id="3.40.640.10:FF:000004">
    <property type="entry name" value="Acetylornithine aminotransferase"/>
    <property type="match status" value="1"/>
</dbReference>
<comment type="caution">
    <text evidence="6">The sequence shown here is derived from an EMBL/GenBank/DDBJ whole genome shotgun (WGS) entry which is preliminary data.</text>
</comment>
<dbReference type="GO" id="GO:0030170">
    <property type="term" value="F:pyridoxal phosphate binding"/>
    <property type="evidence" value="ECO:0007669"/>
    <property type="project" value="InterPro"/>
</dbReference>
<dbReference type="Gene3D" id="3.40.640.10">
    <property type="entry name" value="Type I PLP-dependent aspartate aminotransferase-like (Major domain)"/>
    <property type="match status" value="1"/>
</dbReference>
<dbReference type="Gene3D" id="3.90.1150.10">
    <property type="entry name" value="Aspartate Aminotransferase, domain 1"/>
    <property type="match status" value="1"/>
</dbReference>
<evidence type="ECO:0000256" key="1">
    <source>
        <dbReference type="ARBA" id="ARBA00001933"/>
    </source>
</evidence>